<evidence type="ECO:0000256" key="3">
    <source>
        <dbReference type="ARBA" id="ARBA00022692"/>
    </source>
</evidence>
<dbReference type="Pfam" id="PF00702">
    <property type="entry name" value="Hydrolase"/>
    <property type="match status" value="1"/>
</dbReference>
<dbReference type="GO" id="GO:0015086">
    <property type="term" value="F:cadmium ion transmembrane transporter activity"/>
    <property type="evidence" value="ECO:0007669"/>
    <property type="project" value="TreeGrafter"/>
</dbReference>
<keyword evidence="11" id="KW-0175">Coiled coil</keyword>
<evidence type="ECO:0000313" key="14">
    <source>
        <dbReference type="EMBL" id="ANY86581.1"/>
    </source>
</evidence>
<dbReference type="NCBIfam" id="TIGR01494">
    <property type="entry name" value="ATPase_P-type"/>
    <property type="match status" value="1"/>
</dbReference>
<dbReference type="Pfam" id="PF00122">
    <property type="entry name" value="E1-E2_ATPase"/>
    <property type="match status" value="1"/>
</dbReference>
<evidence type="ECO:0000256" key="1">
    <source>
        <dbReference type="ARBA" id="ARBA00004370"/>
    </source>
</evidence>
<reference evidence="14" key="1">
    <citation type="submission" date="2016-07" db="EMBL/GenBank/DDBJ databases">
        <title>New class B carbapenemase carried by novel plasmid in Pseudomonas putida enviromental strain in eastern Amazonia.</title>
        <authorList>
            <person name="Souza C.O."/>
            <person name="Lima K.V."/>
            <person name="Brasiliense D.M."/>
            <person name="Perez-Chaparro P.J."/>
            <person name="Mamizuka E.M."/>
            <person name="Lima M.O."/>
            <person name="Lima L.N."/>
            <person name="McCulloch J.A."/>
        </authorList>
    </citation>
    <scope>NUCLEOTIDE SEQUENCE [LARGE SCALE GENOMIC DNA]</scope>
    <source>
        <strain evidence="14">IEC33019</strain>
    </source>
</reference>
<dbReference type="InterPro" id="IPR023298">
    <property type="entry name" value="ATPase_P-typ_TM_dom_sf"/>
</dbReference>
<dbReference type="PROSITE" id="PS00154">
    <property type="entry name" value="ATPASE_E1_E2"/>
    <property type="match status" value="1"/>
</dbReference>
<protein>
    <recommendedName>
        <fullName evidence="8">P-type Zn(2+) transporter</fullName>
        <ecNumber evidence="8">7.2.2.12</ecNumber>
    </recommendedName>
</protein>
<feature type="transmembrane region" description="Helical" evidence="10">
    <location>
        <begin position="565"/>
        <end position="584"/>
    </location>
</feature>
<dbReference type="RefSeq" id="WP_070091545.1">
    <property type="nucleotide sequence ID" value="NZ_CP016634.1"/>
</dbReference>
<comment type="subcellular location">
    <subcellularLocation>
        <location evidence="10">Cell membrane</location>
    </subcellularLocation>
    <subcellularLocation>
        <location evidence="1">Membrane</location>
    </subcellularLocation>
</comment>
<dbReference type="InterPro" id="IPR027256">
    <property type="entry name" value="P-typ_ATPase_IB"/>
</dbReference>
<dbReference type="Gene3D" id="1.20.120.520">
    <property type="entry name" value="nmb1532 protein domain like"/>
    <property type="match status" value="1"/>
</dbReference>
<dbReference type="GO" id="GO:0046872">
    <property type="term" value="F:metal ion binding"/>
    <property type="evidence" value="ECO:0007669"/>
    <property type="project" value="UniProtKB-KW"/>
</dbReference>
<keyword evidence="5" id="KW-1278">Translocase</keyword>
<feature type="transmembrane region" description="Helical" evidence="10">
    <location>
        <begin position="36"/>
        <end position="53"/>
    </location>
</feature>
<dbReference type="InterPro" id="IPR059000">
    <property type="entry name" value="ATPase_P-type_domA"/>
</dbReference>
<dbReference type="SUPFAM" id="SSF81665">
    <property type="entry name" value="Calcium ATPase, transmembrane domain M"/>
    <property type="match status" value="1"/>
</dbReference>
<accession>A0A1B2F308</accession>
<dbReference type="GO" id="GO:0016887">
    <property type="term" value="F:ATP hydrolysis activity"/>
    <property type="evidence" value="ECO:0007669"/>
    <property type="project" value="InterPro"/>
</dbReference>
<comment type="similarity">
    <text evidence="2 10">Belongs to the cation transport ATPase (P-type) (TC 3.A.3) family. Type IB subfamily.</text>
</comment>
<keyword evidence="4 10" id="KW-0479">Metal-binding</keyword>
<evidence type="ECO:0000259" key="13">
    <source>
        <dbReference type="Pfam" id="PF01814"/>
    </source>
</evidence>
<evidence type="ECO:0000256" key="4">
    <source>
        <dbReference type="ARBA" id="ARBA00022723"/>
    </source>
</evidence>
<name>A0A1B2F308_PSEPU</name>
<dbReference type="SFLD" id="SFLDG00002">
    <property type="entry name" value="C1.7:_P-type_atpase_like"/>
    <property type="match status" value="1"/>
</dbReference>
<evidence type="ECO:0000256" key="2">
    <source>
        <dbReference type="ARBA" id="ARBA00006024"/>
    </source>
</evidence>
<dbReference type="InterPro" id="IPR044492">
    <property type="entry name" value="P_typ_ATPase_HD_dom"/>
</dbReference>
<organism evidence="14">
    <name type="scientific">Pseudomonas putida</name>
    <name type="common">Arthrobacter siderocapsulatus</name>
    <dbReference type="NCBI Taxonomy" id="303"/>
    <lineage>
        <taxon>Bacteria</taxon>
        <taxon>Pseudomonadati</taxon>
        <taxon>Pseudomonadota</taxon>
        <taxon>Gammaproteobacteria</taxon>
        <taxon>Pseudomonadales</taxon>
        <taxon>Pseudomonadaceae</taxon>
        <taxon>Pseudomonas</taxon>
    </lineage>
</organism>
<dbReference type="InterPro" id="IPR036412">
    <property type="entry name" value="HAD-like_sf"/>
</dbReference>
<keyword evidence="10" id="KW-0067">ATP-binding</keyword>
<feature type="transmembrane region" description="Helical" evidence="10">
    <location>
        <begin position="230"/>
        <end position="249"/>
    </location>
</feature>
<dbReference type="Gene3D" id="3.40.50.1000">
    <property type="entry name" value="HAD superfamily/HAD-like"/>
    <property type="match status" value="1"/>
</dbReference>
<dbReference type="InterPro" id="IPR008250">
    <property type="entry name" value="ATPase_P-typ_transduc_dom_A_sf"/>
</dbReference>
<keyword evidence="10" id="KW-0547">Nucleotide-binding</keyword>
<keyword evidence="7 10" id="KW-0472">Membrane</keyword>
<dbReference type="InterPro" id="IPR023214">
    <property type="entry name" value="HAD_sf"/>
</dbReference>
<comment type="catalytic activity">
    <reaction evidence="9">
        <text>Zn(2+)(in) + ATP + H2O = Zn(2+)(out) + ADP + phosphate + H(+)</text>
        <dbReference type="Rhea" id="RHEA:20621"/>
        <dbReference type="ChEBI" id="CHEBI:15377"/>
        <dbReference type="ChEBI" id="CHEBI:15378"/>
        <dbReference type="ChEBI" id="CHEBI:29105"/>
        <dbReference type="ChEBI" id="CHEBI:30616"/>
        <dbReference type="ChEBI" id="CHEBI:43474"/>
        <dbReference type="ChEBI" id="CHEBI:456216"/>
        <dbReference type="EC" id="7.2.2.12"/>
    </reaction>
</comment>
<sequence length="760" mass="81565">MSRRWLDLGLLLVSGLALLFGAGAYAAQQPAWAALIWAGGSSVMALVLAVEIARRLVRREAGIDLIALVSILAALWLEQMLVGAVIALMLATGRALEALSLQHAERELRALIERAPQRAWIQENDGLHEVPVDAVQPGQTVLVRLGEVVPVDGRLVSAQVILDEAALTGESLPVTRYAGELLPSGVTNTGAPVQVLAMRTAAQSTYAGIVHLAEAARRSRAPFVRLADRYALGFIALTLLVAGAAWWLSGDMQRVLAVLVVATPCPLILAVPIAIISGISRAARRNILMRDGQVLEALAGIRQVFLDKTGTLTGGHAHVQSIEVQGEGAPLQVLQWAASLAQASSHPIAQAIVQAARVRGVSLIPPQAVEEAPGQGLAGTVQGHAVRLGTVGYVQDEAQTDAWAQARLQELDYLACSGSFATIDGQLKGVIRLADNLRLEAPQTLRLLRARGIEKVAMLTGDRLETAQAIALTAGIDELHAGLTPEDKVRLVQEGCRRAPTLMVGDGINDAPALAAADVGVAMGASGITASAQAAGVVLLVDRFDRLVEALDIARHAVHIARQGVWAGMSLSLLAMVIAAAGYLPALLGAILQEGIDLLIIGNALRALGPWPGRRRAGIDVAAIDRLEDEHRQLDGVLTDLSQMARDFSSRPLDKAQGDLRNLVAALHNLLERHERDDERRLYPLLSRFMPGEDPLSTMSHTHREIFRLIHLLSRMSDDFSQATRPPSADEIQHQLIRLDTLAKLHFDQEEALYRYLDRH</sequence>
<evidence type="ECO:0000259" key="12">
    <source>
        <dbReference type="Pfam" id="PF00122"/>
    </source>
</evidence>
<dbReference type="PANTHER" id="PTHR48085:SF5">
    <property type="entry name" value="CADMIUM_ZINC-TRANSPORTING ATPASE HMA4-RELATED"/>
    <property type="match status" value="1"/>
</dbReference>
<dbReference type="InterPro" id="IPR018303">
    <property type="entry name" value="ATPase_P-typ_P_site"/>
</dbReference>
<feature type="transmembrane region" description="Helical" evidence="10">
    <location>
        <begin position="255"/>
        <end position="280"/>
    </location>
</feature>
<evidence type="ECO:0000256" key="7">
    <source>
        <dbReference type="ARBA" id="ARBA00023136"/>
    </source>
</evidence>
<dbReference type="SUPFAM" id="SSF56784">
    <property type="entry name" value="HAD-like"/>
    <property type="match status" value="1"/>
</dbReference>
<dbReference type="NCBIfam" id="TIGR01525">
    <property type="entry name" value="ATPase-IB_hvy"/>
    <property type="match status" value="1"/>
</dbReference>
<dbReference type="Gene3D" id="2.70.150.10">
    <property type="entry name" value="Calcium-transporting ATPase, cytoplasmic transduction domain A"/>
    <property type="match status" value="1"/>
</dbReference>
<dbReference type="InterPro" id="IPR012312">
    <property type="entry name" value="Hemerythrin-like"/>
</dbReference>
<dbReference type="Gene3D" id="3.40.1110.10">
    <property type="entry name" value="Calcium-transporting ATPase, cytoplasmic domain N"/>
    <property type="match status" value="1"/>
</dbReference>
<evidence type="ECO:0000256" key="9">
    <source>
        <dbReference type="ARBA" id="ARBA00047308"/>
    </source>
</evidence>
<evidence type="ECO:0000256" key="10">
    <source>
        <dbReference type="RuleBase" id="RU362081"/>
    </source>
</evidence>
<dbReference type="EMBL" id="CP016634">
    <property type="protein sequence ID" value="ANY86581.1"/>
    <property type="molecule type" value="Genomic_DNA"/>
</dbReference>
<feature type="domain" description="P-type ATPase A" evidence="12">
    <location>
        <begin position="115"/>
        <end position="214"/>
    </location>
</feature>
<dbReference type="SFLD" id="SFLDF00027">
    <property type="entry name" value="p-type_atpase"/>
    <property type="match status" value="1"/>
</dbReference>
<feature type="domain" description="Hemerythrin-like" evidence="13">
    <location>
        <begin position="623"/>
        <end position="753"/>
    </location>
</feature>
<evidence type="ECO:0000256" key="5">
    <source>
        <dbReference type="ARBA" id="ARBA00022967"/>
    </source>
</evidence>
<keyword evidence="6 10" id="KW-1133">Transmembrane helix</keyword>
<dbReference type="AlphaFoldDB" id="A0A1B2F308"/>
<dbReference type="GO" id="GO:0016463">
    <property type="term" value="F:P-type zinc transporter activity"/>
    <property type="evidence" value="ECO:0007669"/>
    <property type="project" value="UniProtKB-EC"/>
</dbReference>
<dbReference type="InterPro" id="IPR001757">
    <property type="entry name" value="P_typ_ATPase"/>
</dbReference>
<dbReference type="SUPFAM" id="SSF81653">
    <property type="entry name" value="Calcium ATPase, transduction domain A"/>
    <property type="match status" value="1"/>
</dbReference>
<gene>
    <name evidence="14" type="primary">zosA</name>
    <name evidence="14" type="ORF">IEC33019_1007</name>
</gene>
<keyword evidence="3 10" id="KW-0812">Transmembrane</keyword>
<dbReference type="GO" id="GO:0005524">
    <property type="term" value="F:ATP binding"/>
    <property type="evidence" value="ECO:0007669"/>
    <property type="project" value="UniProtKB-UniRule"/>
</dbReference>
<dbReference type="InterPro" id="IPR051014">
    <property type="entry name" value="Cation_Transport_ATPase_IB"/>
</dbReference>
<keyword evidence="10" id="KW-1003">Cell membrane</keyword>
<evidence type="ECO:0000256" key="6">
    <source>
        <dbReference type="ARBA" id="ARBA00022989"/>
    </source>
</evidence>
<proteinExistence type="inferred from homology"/>
<dbReference type="PRINTS" id="PR00119">
    <property type="entry name" value="CATATPASE"/>
</dbReference>
<dbReference type="GO" id="GO:0005886">
    <property type="term" value="C:plasma membrane"/>
    <property type="evidence" value="ECO:0007669"/>
    <property type="project" value="UniProtKB-SubCell"/>
</dbReference>
<feature type="coiled-coil region" evidence="11">
    <location>
        <begin position="624"/>
        <end position="673"/>
    </location>
</feature>
<dbReference type="Pfam" id="PF01814">
    <property type="entry name" value="Hemerythrin"/>
    <property type="match status" value="1"/>
</dbReference>
<dbReference type="InterPro" id="IPR023299">
    <property type="entry name" value="ATPase_P-typ_cyto_dom_N"/>
</dbReference>
<dbReference type="PANTHER" id="PTHR48085">
    <property type="entry name" value="CADMIUM/ZINC-TRANSPORTING ATPASE HMA2-RELATED"/>
    <property type="match status" value="1"/>
</dbReference>
<evidence type="ECO:0000256" key="11">
    <source>
        <dbReference type="SAM" id="Coils"/>
    </source>
</evidence>
<evidence type="ECO:0000256" key="8">
    <source>
        <dbReference type="ARBA" id="ARBA00039097"/>
    </source>
</evidence>
<dbReference type="SFLD" id="SFLDS00003">
    <property type="entry name" value="Haloacid_Dehalogenase"/>
    <property type="match status" value="1"/>
</dbReference>
<dbReference type="EC" id="7.2.2.12" evidence="8"/>